<evidence type="ECO:0000256" key="2">
    <source>
        <dbReference type="ARBA" id="ARBA00011984"/>
    </source>
</evidence>
<evidence type="ECO:0000313" key="7">
    <source>
        <dbReference type="Proteomes" id="UP000747542"/>
    </source>
</evidence>
<dbReference type="InterPro" id="IPR051065">
    <property type="entry name" value="Ras-related_GTPase"/>
</dbReference>
<dbReference type="InterPro" id="IPR027417">
    <property type="entry name" value="P-loop_NTPase"/>
</dbReference>
<proteinExistence type="inferred from homology"/>
<protein>
    <recommendedName>
        <fullName evidence="2">small monomeric GTPase</fullName>
        <ecNumber evidence="2">3.6.5.2</ecNumber>
    </recommendedName>
</protein>
<dbReference type="PROSITE" id="PS51421">
    <property type="entry name" value="RAS"/>
    <property type="match status" value="1"/>
</dbReference>
<keyword evidence="3" id="KW-0378">Hydrolase</keyword>
<feature type="compositionally biased region" description="Basic residues" evidence="5">
    <location>
        <begin position="223"/>
        <end position="234"/>
    </location>
</feature>
<organism evidence="6 7">
    <name type="scientific">Homarus americanus</name>
    <name type="common">American lobster</name>
    <dbReference type="NCBI Taxonomy" id="6706"/>
    <lineage>
        <taxon>Eukaryota</taxon>
        <taxon>Metazoa</taxon>
        <taxon>Ecdysozoa</taxon>
        <taxon>Arthropoda</taxon>
        <taxon>Crustacea</taxon>
        <taxon>Multicrustacea</taxon>
        <taxon>Malacostraca</taxon>
        <taxon>Eumalacostraca</taxon>
        <taxon>Eucarida</taxon>
        <taxon>Decapoda</taxon>
        <taxon>Pleocyemata</taxon>
        <taxon>Astacidea</taxon>
        <taxon>Nephropoidea</taxon>
        <taxon>Nephropidae</taxon>
        <taxon>Homarus</taxon>
    </lineage>
</organism>
<comment type="caution">
    <text evidence="6">The sequence shown here is derived from an EMBL/GenBank/DDBJ whole genome shotgun (WGS) entry which is preliminary data.</text>
</comment>
<feature type="compositionally biased region" description="Basic and acidic residues" evidence="5">
    <location>
        <begin position="280"/>
        <end position="289"/>
    </location>
</feature>
<dbReference type="Proteomes" id="UP000747542">
    <property type="component" value="Unassembled WGS sequence"/>
</dbReference>
<dbReference type="EMBL" id="JAHLQT010010484">
    <property type="protein sequence ID" value="KAG7172601.1"/>
    <property type="molecule type" value="Genomic_DNA"/>
</dbReference>
<evidence type="ECO:0000256" key="5">
    <source>
        <dbReference type="SAM" id="MobiDB-lite"/>
    </source>
</evidence>
<gene>
    <name evidence="6" type="primary">Rerg-L5</name>
    <name evidence="6" type="ORF">Hamer_G006811</name>
</gene>
<accession>A0A8J5N3I1</accession>
<dbReference type="AlphaFoldDB" id="A0A8J5N3I1"/>
<dbReference type="Gene3D" id="3.40.50.300">
    <property type="entry name" value="P-loop containing nucleotide triphosphate hydrolases"/>
    <property type="match status" value="1"/>
</dbReference>
<dbReference type="Pfam" id="PF00071">
    <property type="entry name" value="Ras"/>
    <property type="match status" value="1"/>
</dbReference>
<dbReference type="SUPFAM" id="SSF52540">
    <property type="entry name" value="P-loop containing nucleoside triphosphate hydrolases"/>
    <property type="match status" value="1"/>
</dbReference>
<evidence type="ECO:0000256" key="1">
    <source>
        <dbReference type="ARBA" id="ARBA00008344"/>
    </source>
</evidence>
<keyword evidence="7" id="KW-1185">Reference proteome</keyword>
<comment type="catalytic activity">
    <reaction evidence="4">
        <text>GTP + H2O = GDP + phosphate + H(+)</text>
        <dbReference type="Rhea" id="RHEA:19669"/>
        <dbReference type="ChEBI" id="CHEBI:15377"/>
        <dbReference type="ChEBI" id="CHEBI:15378"/>
        <dbReference type="ChEBI" id="CHEBI:37565"/>
        <dbReference type="ChEBI" id="CHEBI:43474"/>
        <dbReference type="ChEBI" id="CHEBI:58189"/>
        <dbReference type="EC" id="3.6.5.2"/>
    </reaction>
</comment>
<dbReference type="EC" id="3.6.5.2" evidence="2"/>
<dbReference type="PANTHER" id="PTHR45704">
    <property type="entry name" value="RAS-LIKE FAMILY MEMBER 11"/>
    <property type="match status" value="1"/>
</dbReference>
<dbReference type="GO" id="GO:0005525">
    <property type="term" value="F:GTP binding"/>
    <property type="evidence" value="ECO:0007669"/>
    <property type="project" value="InterPro"/>
</dbReference>
<dbReference type="SMART" id="SM00175">
    <property type="entry name" value="RAB"/>
    <property type="match status" value="1"/>
</dbReference>
<sequence>MLNIIYRQSLQVDGMKVDLEIIDISSRPGDNTLPTLEICQCDCYLVVYSVAERHTFLTANQLLHAIFKLRPHLPRPPITLLGNKQDLEHSRQVTPEEGQTTSSVFGCAFAEVSVAETSEDIVPIFSSLIRRARTTSCLCPRFPSLLLEPAVCSSSCQHTFFVGSYSCRRCGCPGSPHSKSASKGRNMSPPSRSVSEGNGKILHQSVSGETSVVKRQDSERTNKRVSRGNIKKLAVRSNSSPLHGSQNISKVKDKPQRQSSTPSASRTVADNTGQHSPRQVKQETEKETILKSSESAAPVHAPLSRSLSSPEAWSESRSCDEDSPPKPKTDPVKESKREKFFASLKGQESSLSLLSRGRSFILDSKRSETNPECSCRTRTRSFKSSGKVEIVNIKKPETKLCSKDEHHKPEAGVGASLQQDKWSSKFSGARLSKKDFNNTQPSILEENQTQSSSLSLSGAWRTPRSPKRFPLDPLEAGTVDDDCPSPTSGRQRKFSVFGVGRALGNFLSKGSLPDLPRATANICDKFGSLKRTIKKRSV</sequence>
<feature type="compositionally biased region" description="Polar residues" evidence="5">
    <location>
        <begin position="437"/>
        <end position="456"/>
    </location>
</feature>
<dbReference type="GO" id="GO:0003925">
    <property type="term" value="F:G protein activity"/>
    <property type="evidence" value="ECO:0007669"/>
    <property type="project" value="UniProtKB-EC"/>
</dbReference>
<comment type="similarity">
    <text evidence="1">Belongs to the small GTPase superfamily. Ras family.</text>
</comment>
<evidence type="ECO:0000256" key="3">
    <source>
        <dbReference type="ARBA" id="ARBA00022801"/>
    </source>
</evidence>
<feature type="region of interest" description="Disordered" evidence="5">
    <location>
        <begin position="432"/>
        <end position="489"/>
    </location>
</feature>
<feature type="region of interest" description="Disordered" evidence="5">
    <location>
        <begin position="175"/>
        <end position="336"/>
    </location>
</feature>
<evidence type="ECO:0000313" key="6">
    <source>
        <dbReference type="EMBL" id="KAG7172601.1"/>
    </source>
</evidence>
<feature type="compositionally biased region" description="Polar residues" evidence="5">
    <location>
        <begin position="236"/>
        <end position="249"/>
    </location>
</feature>
<reference evidence="6" key="1">
    <citation type="journal article" date="2021" name="Sci. Adv.">
        <title>The American lobster genome reveals insights on longevity, neural, and immune adaptations.</title>
        <authorList>
            <person name="Polinski J.M."/>
            <person name="Zimin A.V."/>
            <person name="Clark K.F."/>
            <person name="Kohn A.B."/>
            <person name="Sadowski N."/>
            <person name="Timp W."/>
            <person name="Ptitsyn A."/>
            <person name="Khanna P."/>
            <person name="Romanova D.Y."/>
            <person name="Williams P."/>
            <person name="Greenwood S.J."/>
            <person name="Moroz L.L."/>
            <person name="Walt D.R."/>
            <person name="Bodnar A.G."/>
        </authorList>
    </citation>
    <scope>NUCLEOTIDE SEQUENCE</scope>
    <source>
        <strain evidence="6">GMGI-L3</strain>
    </source>
</reference>
<dbReference type="SMART" id="SM00173">
    <property type="entry name" value="RAS"/>
    <property type="match status" value="1"/>
</dbReference>
<feature type="compositionally biased region" description="Polar residues" evidence="5">
    <location>
        <begin position="257"/>
        <end position="279"/>
    </location>
</feature>
<feature type="compositionally biased region" description="Polar residues" evidence="5">
    <location>
        <begin position="177"/>
        <end position="196"/>
    </location>
</feature>
<feature type="compositionally biased region" description="Basic and acidic residues" evidence="5">
    <location>
        <begin position="212"/>
        <end position="222"/>
    </location>
</feature>
<name>A0A8J5N3I1_HOMAM</name>
<dbReference type="PROSITE" id="PS51419">
    <property type="entry name" value="RAB"/>
    <property type="match status" value="1"/>
</dbReference>
<feature type="compositionally biased region" description="Basic and acidic residues" evidence="5">
    <location>
        <begin position="317"/>
        <end position="336"/>
    </location>
</feature>
<dbReference type="InterPro" id="IPR001806">
    <property type="entry name" value="Small_GTPase"/>
</dbReference>
<evidence type="ECO:0000256" key="4">
    <source>
        <dbReference type="ARBA" id="ARBA00048098"/>
    </source>
</evidence>